<dbReference type="InParanoid" id="D3BV37"/>
<dbReference type="AlphaFoldDB" id="D3BV37"/>
<dbReference type="Proteomes" id="UP000001396">
    <property type="component" value="Unassembled WGS sequence"/>
</dbReference>
<comment type="caution">
    <text evidence="1">The sequence shown here is derived from an EMBL/GenBank/DDBJ whole genome shotgun (WGS) entry which is preliminary data.</text>
</comment>
<proteinExistence type="predicted"/>
<keyword evidence="2" id="KW-1185">Reference proteome</keyword>
<protein>
    <submittedName>
        <fullName evidence="1">Uncharacterized protein</fullName>
    </submittedName>
</protein>
<dbReference type="GeneID" id="31367477"/>
<dbReference type="RefSeq" id="XP_020427109.1">
    <property type="nucleotide sequence ID" value="XM_020582755.1"/>
</dbReference>
<organism evidence="1 2">
    <name type="scientific">Heterostelium pallidum (strain ATCC 26659 / Pp 5 / PN500)</name>
    <name type="common">Cellular slime mold</name>
    <name type="synonym">Polysphondylium pallidum</name>
    <dbReference type="NCBI Taxonomy" id="670386"/>
    <lineage>
        <taxon>Eukaryota</taxon>
        <taxon>Amoebozoa</taxon>
        <taxon>Evosea</taxon>
        <taxon>Eumycetozoa</taxon>
        <taxon>Dictyostelia</taxon>
        <taxon>Acytosteliales</taxon>
        <taxon>Acytosteliaceae</taxon>
        <taxon>Heterostelium</taxon>
    </lineage>
</organism>
<evidence type="ECO:0000313" key="1">
    <source>
        <dbReference type="EMBL" id="EFA74975.1"/>
    </source>
</evidence>
<sequence length="142" mass="16522">MTKKLIRDNIDTIIFSLVCKRFYQNRDTLIQWQLTKNNAYKYLEDKHFQHFHLNSFKSILLKSLDLYYIDNSFNDNENNEINSNINSLAFSGGFTGQLVRSMFPDCITTFGDTSNVWRKVQSDPRGRCAPVQSEVLGIRNGL</sequence>
<reference evidence="1 2" key="1">
    <citation type="journal article" date="2011" name="Genome Res.">
        <title>Phylogeny-wide analysis of social amoeba genomes highlights ancient origins for complex intercellular communication.</title>
        <authorList>
            <person name="Heidel A.J."/>
            <person name="Lawal H.M."/>
            <person name="Felder M."/>
            <person name="Schilde C."/>
            <person name="Helps N.R."/>
            <person name="Tunggal B."/>
            <person name="Rivero F."/>
            <person name="John U."/>
            <person name="Schleicher M."/>
            <person name="Eichinger L."/>
            <person name="Platzer M."/>
            <person name="Noegel A.A."/>
            <person name="Schaap P."/>
            <person name="Gloeckner G."/>
        </authorList>
    </citation>
    <scope>NUCLEOTIDE SEQUENCE [LARGE SCALE GENOMIC DNA]</scope>
    <source>
        <strain evidence="2">ATCC 26659 / Pp 5 / PN500</strain>
    </source>
</reference>
<evidence type="ECO:0000313" key="2">
    <source>
        <dbReference type="Proteomes" id="UP000001396"/>
    </source>
</evidence>
<accession>D3BV37</accession>
<gene>
    <name evidence="1" type="ORF">PPL_12009</name>
</gene>
<dbReference type="EMBL" id="ADBJ01000060">
    <property type="protein sequence ID" value="EFA74975.1"/>
    <property type="molecule type" value="Genomic_DNA"/>
</dbReference>
<name>D3BV37_HETP5</name>